<evidence type="ECO:0000259" key="11">
    <source>
        <dbReference type="PROSITE" id="PS50835"/>
    </source>
</evidence>
<keyword evidence="2" id="KW-1003">Cell membrane</keyword>
<feature type="chain" id="PRO_5018731966" description="Ig-like domain-containing protein" evidence="10">
    <location>
        <begin position="24"/>
        <end position="202"/>
    </location>
</feature>
<dbReference type="Ensembl" id="ENSACIT00000004311.1">
    <property type="protein sequence ID" value="ENSACIP00000004174.1"/>
    <property type="gene ID" value="ENSACIG00000003309.1"/>
</dbReference>
<sequence>MITFALFCHILTATVCFFSSALIETNEGPQQISLTVVKPGDNVTLTCSVSQDDSGLSYWYKLNFGYMAETITSGTFDKISLERQFTNSRFSATKVNRKDTVECPGEDKVHWFKGASESHPGIIYHGGIRKREKGRCDYSLSKNKTTPSDAGTYYCAVFTCGEILFGEGTEVEISMFLKSYLFSLIVFYVVLISINARHLKLI</sequence>
<dbReference type="InterPro" id="IPR007110">
    <property type="entry name" value="Ig-like_dom"/>
</dbReference>
<dbReference type="SUPFAM" id="SSF48726">
    <property type="entry name" value="Immunoglobulin"/>
    <property type="match status" value="1"/>
</dbReference>
<dbReference type="Pfam" id="PF00047">
    <property type="entry name" value="ig"/>
    <property type="match status" value="1"/>
</dbReference>
<evidence type="ECO:0000313" key="13">
    <source>
        <dbReference type="Proteomes" id="UP000261340"/>
    </source>
</evidence>
<dbReference type="GO" id="GO:0002376">
    <property type="term" value="P:immune system process"/>
    <property type="evidence" value="ECO:0007669"/>
    <property type="project" value="UniProtKB-KW"/>
</dbReference>
<evidence type="ECO:0000256" key="5">
    <source>
        <dbReference type="ARBA" id="ARBA00023136"/>
    </source>
</evidence>
<dbReference type="AlphaFoldDB" id="A0A3Q0QX97"/>
<dbReference type="GO" id="GO:0005886">
    <property type="term" value="C:plasma membrane"/>
    <property type="evidence" value="ECO:0007669"/>
    <property type="project" value="UniProtKB-SubCell"/>
</dbReference>
<evidence type="ECO:0000256" key="8">
    <source>
        <dbReference type="ARBA" id="ARBA00023319"/>
    </source>
</evidence>
<dbReference type="InterPro" id="IPR013783">
    <property type="entry name" value="Ig-like_fold"/>
</dbReference>
<evidence type="ECO:0000256" key="1">
    <source>
        <dbReference type="ARBA" id="ARBA00004236"/>
    </source>
</evidence>
<evidence type="ECO:0000256" key="7">
    <source>
        <dbReference type="ARBA" id="ARBA00023180"/>
    </source>
</evidence>
<keyword evidence="8" id="KW-0393">Immunoglobulin domain</keyword>
<feature type="signal peptide" evidence="10">
    <location>
        <begin position="1"/>
        <end position="23"/>
    </location>
</feature>
<keyword evidence="9" id="KW-1133">Transmembrane helix</keyword>
<dbReference type="InterPro" id="IPR036179">
    <property type="entry name" value="Ig-like_dom_sf"/>
</dbReference>
<name>A0A3Q0QX97_AMPCI</name>
<keyword evidence="3 10" id="KW-0732">Signal</keyword>
<dbReference type="SMART" id="SM00409">
    <property type="entry name" value="IG"/>
    <property type="match status" value="1"/>
</dbReference>
<dbReference type="CDD" id="cd00099">
    <property type="entry name" value="IgV"/>
    <property type="match status" value="1"/>
</dbReference>
<organism evidence="12 13">
    <name type="scientific">Amphilophus citrinellus</name>
    <name type="common">Midas cichlid</name>
    <name type="synonym">Cichlasoma citrinellum</name>
    <dbReference type="NCBI Taxonomy" id="61819"/>
    <lineage>
        <taxon>Eukaryota</taxon>
        <taxon>Metazoa</taxon>
        <taxon>Chordata</taxon>
        <taxon>Craniata</taxon>
        <taxon>Vertebrata</taxon>
        <taxon>Euteleostomi</taxon>
        <taxon>Actinopterygii</taxon>
        <taxon>Neopterygii</taxon>
        <taxon>Teleostei</taxon>
        <taxon>Neoteleostei</taxon>
        <taxon>Acanthomorphata</taxon>
        <taxon>Ovalentaria</taxon>
        <taxon>Cichlomorphae</taxon>
        <taxon>Cichliformes</taxon>
        <taxon>Cichlidae</taxon>
        <taxon>New World cichlids</taxon>
        <taxon>Cichlasomatinae</taxon>
        <taxon>Heroini</taxon>
        <taxon>Amphilophus</taxon>
    </lineage>
</organism>
<dbReference type="Gene3D" id="2.60.40.10">
    <property type="entry name" value="Immunoglobulins"/>
    <property type="match status" value="1"/>
</dbReference>
<evidence type="ECO:0000256" key="3">
    <source>
        <dbReference type="ARBA" id="ARBA00022729"/>
    </source>
</evidence>
<keyword evidence="13" id="KW-1185">Reference proteome</keyword>
<keyword evidence="9" id="KW-0812">Transmembrane</keyword>
<evidence type="ECO:0000256" key="10">
    <source>
        <dbReference type="SAM" id="SignalP"/>
    </source>
</evidence>
<dbReference type="Proteomes" id="UP000261340">
    <property type="component" value="Unplaced"/>
</dbReference>
<keyword evidence="6" id="KW-1015">Disulfide bond</keyword>
<keyword evidence="5 9" id="KW-0472">Membrane</keyword>
<dbReference type="PANTHER" id="PTHR19433">
    <property type="entry name" value="T-CELL RECEPTOR ALPHA CHAIN V REGION-RELATED"/>
    <property type="match status" value="1"/>
</dbReference>
<keyword evidence="4" id="KW-0391">Immunity</keyword>
<dbReference type="InterPro" id="IPR052051">
    <property type="entry name" value="TCR_complex_component"/>
</dbReference>
<feature type="transmembrane region" description="Helical" evidence="9">
    <location>
        <begin position="179"/>
        <end position="196"/>
    </location>
</feature>
<evidence type="ECO:0000256" key="9">
    <source>
        <dbReference type="SAM" id="Phobius"/>
    </source>
</evidence>
<evidence type="ECO:0000313" key="12">
    <source>
        <dbReference type="Ensembl" id="ENSACIP00000004174.1"/>
    </source>
</evidence>
<evidence type="ECO:0000256" key="4">
    <source>
        <dbReference type="ARBA" id="ARBA00022859"/>
    </source>
</evidence>
<evidence type="ECO:0000256" key="2">
    <source>
        <dbReference type="ARBA" id="ARBA00022475"/>
    </source>
</evidence>
<proteinExistence type="predicted"/>
<feature type="domain" description="Ig-like" evidence="11">
    <location>
        <begin position="29"/>
        <end position="174"/>
    </location>
</feature>
<reference evidence="12" key="1">
    <citation type="submission" date="2025-08" db="UniProtKB">
        <authorList>
            <consortium name="Ensembl"/>
        </authorList>
    </citation>
    <scope>IDENTIFICATION</scope>
</reference>
<evidence type="ECO:0000256" key="6">
    <source>
        <dbReference type="ARBA" id="ARBA00023157"/>
    </source>
</evidence>
<comment type="subcellular location">
    <subcellularLocation>
        <location evidence="1">Cell membrane</location>
    </subcellularLocation>
</comment>
<accession>A0A3Q0QX97</accession>
<dbReference type="InterPro" id="IPR013151">
    <property type="entry name" value="Immunoglobulin_dom"/>
</dbReference>
<keyword evidence="7" id="KW-0325">Glycoprotein</keyword>
<reference evidence="12" key="2">
    <citation type="submission" date="2025-09" db="UniProtKB">
        <authorList>
            <consortium name="Ensembl"/>
        </authorList>
    </citation>
    <scope>IDENTIFICATION</scope>
</reference>
<dbReference type="PANTHER" id="PTHR19433:SF127">
    <property type="entry name" value="NITR9"/>
    <property type="match status" value="1"/>
</dbReference>
<dbReference type="InterPro" id="IPR003599">
    <property type="entry name" value="Ig_sub"/>
</dbReference>
<protein>
    <recommendedName>
        <fullName evidence="11">Ig-like domain-containing protein</fullName>
    </recommendedName>
</protein>
<dbReference type="GO" id="GO:0009617">
    <property type="term" value="P:response to bacterium"/>
    <property type="evidence" value="ECO:0007669"/>
    <property type="project" value="TreeGrafter"/>
</dbReference>
<dbReference type="PROSITE" id="PS50835">
    <property type="entry name" value="IG_LIKE"/>
    <property type="match status" value="1"/>
</dbReference>
<dbReference type="GeneTree" id="ENSGT00940000178269"/>